<dbReference type="Proteomes" id="UP000014680">
    <property type="component" value="Unassembled WGS sequence"/>
</dbReference>
<organism evidence="2 3">
    <name type="scientific">Entamoeba invadens IP1</name>
    <dbReference type="NCBI Taxonomy" id="370355"/>
    <lineage>
        <taxon>Eukaryota</taxon>
        <taxon>Amoebozoa</taxon>
        <taxon>Evosea</taxon>
        <taxon>Archamoebae</taxon>
        <taxon>Mastigamoebida</taxon>
        <taxon>Entamoebidae</taxon>
        <taxon>Entamoeba</taxon>
    </lineage>
</organism>
<dbReference type="Pfam" id="PF09324">
    <property type="entry name" value="Sec7-like_HDS"/>
    <property type="match status" value="1"/>
</dbReference>
<keyword evidence="3" id="KW-1185">Reference proteome</keyword>
<dbReference type="AlphaFoldDB" id="A0A0A1TVM6"/>
<gene>
    <name evidence="2" type="ORF">EIN_167960</name>
</gene>
<dbReference type="OrthoDB" id="18431at2759"/>
<reference evidence="2 3" key="1">
    <citation type="submission" date="2012-10" db="EMBL/GenBank/DDBJ databases">
        <authorList>
            <person name="Zafar N."/>
            <person name="Inman J."/>
            <person name="Hall N."/>
            <person name="Lorenzi H."/>
            <person name="Caler E."/>
        </authorList>
    </citation>
    <scope>NUCLEOTIDE SEQUENCE [LARGE SCALE GENOMIC DNA]</scope>
    <source>
        <strain evidence="2 3">IP1</strain>
    </source>
</reference>
<dbReference type="SUPFAM" id="SSF48371">
    <property type="entry name" value="ARM repeat"/>
    <property type="match status" value="1"/>
</dbReference>
<dbReference type="EMBL" id="KB207112">
    <property type="protein sequence ID" value="ELP84451.1"/>
    <property type="molecule type" value="Genomic_DNA"/>
</dbReference>
<proteinExistence type="predicted"/>
<dbReference type="GeneID" id="14883553"/>
<dbReference type="InterPro" id="IPR011989">
    <property type="entry name" value="ARM-like"/>
</dbReference>
<name>A0A0A1TVM6_ENTIV</name>
<evidence type="ECO:0000313" key="2">
    <source>
        <dbReference type="EMBL" id="ELP84451.1"/>
    </source>
</evidence>
<dbReference type="RefSeq" id="XP_004183797.1">
    <property type="nucleotide sequence ID" value="XM_004183749.1"/>
</dbReference>
<dbReference type="InterPro" id="IPR015403">
    <property type="entry name" value="Mon2/Sec7/BIG1-like_HDS"/>
</dbReference>
<protein>
    <submittedName>
        <fullName evidence="2">HEAT repeat containing protein</fullName>
    </submittedName>
</protein>
<dbReference type="VEuPathDB" id="AmoebaDB:EIN_167960"/>
<evidence type="ECO:0000313" key="3">
    <source>
        <dbReference type="Proteomes" id="UP000014680"/>
    </source>
</evidence>
<feature type="domain" description="Mon2/Sec7/BIG1-like HDS" evidence="1">
    <location>
        <begin position="117"/>
        <end position="179"/>
    </location>
</feature>
<dbReference type="InterPro" id="IPR016024">
    <property type="entry name" value="ARM-type_fold"/>
</dbReference>
<dbReference type="Gene3D" id="1.25.10.10">
    <property type="entry name" value="Leucine-rich Repeat Variant"/>
    <property type="match status" value="1"/>
</dbReference>
<dbReference type="KEGG" id="eiv:EIN_167960"/>
<accession>A0A0A1TVM6</accession>
<feature type="non-terminal residue" evidence="2">
    <location>
        <position position="1"/>
    </location>
</feature>
<evidence type="ECO:0000259" key="1">
    <source>
        <dbReference type="Pfam" id="PF09324"/>
    </source>
</evidence>
<sequence>WRQRAPSVFINDVKVGEIHAIFSESNVLGTPSTIHLFQALSQVVLEQIDRKCPATFVFQILVVAATSNKDRAEDVWETIWKSLSPLFKKCCLHPDEDVSMGAVDCLRQIVSLFITKKEENSKNQRSSFEPFLWTVSDHENEKVKEFALTCIQNMSSLPCFVENMKSGWTTLFECLRFSVEFNMTRKTGFEILKKVFWANWTEIERNFVVVTNTIEEFRKVMEGSEENREGYLKEISRMLGEILTRKLQKSLSTREVPSAVQRATKSEEERVEKKTGLIPMKVTSLEDTSLLYMTDMITVYNCIVLCITSKYHTVAEDALFILRTHLLSLPKNLLDVVFFKTLYCCFSPELPDKMTKIMRLLYQVTLELPFHLVPPVVSFGYNVLLNSEVCWESTKVFFSILVKDEKFREISEMYYLEQEKYFKCVVDSLRGISSSVFHEDICEHKPNIVSCEVCHREFIRHFMAQCGCGEHVYCEEHKVNEHSKECVKRWKKWRIEQSGMSTISCRGLVEYFDVISLMDVNATVLKQLGNLWKSLFETLEKLPMKTVAKSYEKVVFAIFKTHIAALKSYEDIAFTFLKESANQIFSFYSTNGFVLCNSKPIILYVLEQLSSLEGDTFLKVINAVFDTLVVLISSDDLDVRKGVVGIIKKIHFLNPIHC</sequence>